<name>A0AB38XNX1_9ACTO</name>
<comment type="cofactor">
    <cofactor evidence="9">
        <name>Fe-coproporphyrin III</name>
        <dbReference type="ChEBI" id="CHEBI:68438"/>
    </cofactor>
</comment>
<comment type="pathway">
    <text evidence="5">Porphyrin-containing compound metabolism.</text>
</comment>
<evidence type="ECO:0000313" key="13">
    <source>
        <dbReference type="Proteomes" id="UP001211044"/>
    </source>
</evidence>
<accession>A0AB38XNX1</accession>
<evidence type="ECO:0000256" key="6">
    <source>
        <dbReference type="ARBA" id="ARBA00029882"/>
    </source>
</evidence>
<keyword evidence="2" id="KW-0349">Heme</keyword>
<dbReference type="PANTHER" id="PTHR36843">
    <property type="entry name" value="HEME-DEPENDENT PEROXIDASE YWFI-RELATED"/>
    <property type="match status" value="1"/>
</dbReference>
<dbReference type="GO" id="GO:0016491">
    <property type="term" value="F:oxidoreductase activity"/>
    <property type="evidence" value="ECO:0007669"/>
    <property type="project" value="InterPro"/>
</dbReference>
<feature type="compositionally biased region" description="Basic and acidic residues" evidence="11">
    <location>
        <begin position="11"/>
        <end position="22"/>
    </location>
</feature>
<dbReference type="NCBIfam" id="NF042928">
    <property type="entry name" value="HemQ_actino"/>
    <property type="match status" value="1"/>
</dbReference>
<evidence type="ECO:0000256" key="2">
    <source>
        <dbReference type="ARBA" id="ARBA00022617"/>
    </source>
</evidence>
<evidence type="ECO:0000256" key="5">
    <source>
        <dbReference type="ARBA" id="ARBA00023444"/>
    </source>
</evidence>
<comment type="catalytic activity">
    <reaction evidence="8">
        <text>Fe-coproporphyrin III + 2 H2O2 + 2 H(+) = heme b + 2 CO2 + 4 H2O</text>
        <dbReference type="Rhea" id="RHEA:56516"/>
        <dbReference type="ChEBI" id="CHEBI:15377"/>
        <dbReference type="ChEBI" id="CHEBI:15378"/>
        <dbReference type="ChEBI" id="CHEBI:16240"/>
        <dbReference type="ChEBI" id="CHEBI:16526"/>
        <dbReference type="ChEBI" id="CHEBI:60344"/>
        <dbReference type="ChEBI" id="CHEBI:68438"/>
        <dbReference type="EC" id="1.3.98.5"/>
    </reaction>
    <physiologicalReaction direction="left-to-right" evidence="8">
        <dbReference type="Rhea" id="RHEA:56517"/>
    </physiologicalReaction>
</comment>
<dbReference type="Pfam" id="PF06778">
    <property type="entry name" value="Chlor_dismutase"/>
    <property type="match status" value="1"/>
</dbReference>
<keyword evidence="3" id="KW-0479">Metal-binding</keyword>
<evidence type="ECO:0000256" key="3">
    <source>
        <dbReference type="ARBA" id="ARBA00022723"/>
    </source>
</evidence>
<dbReference type="EMBL" id="CP116394">
    <property type="protein sequence ID" value="WCE46023.1"/>
    <property type="molecule type" value="Genomic_DNA"/>
</dbReference>
<evidence type="ECO:0000256" key="7">
    <source>
        <dbReference type="ARBA" id="ARBA00030236"/>
    </source>
</evidence>
<evidence type="ECO:0000256" key="10">
    <source>
        <dbReference type="ARBA" id="ARBA00050019"/>
    </source>
</evidence>
<evidence type="ECO:0000256" key="1">
    <source>
        <dbReference type="ARBA" id="ARBA00014413"/>
    </source>
</evidence>
<dbReference type="GO" id="GO:0020037">
    <property type="term" value="F:heme binding"/>
    <property type="evidence" value="ECO:0007669"/>
    <property type="project" value="InterPro"/>
</dbReference>
<dbReference type="AlphaFoldDB" id="A0AB38XNX1"/>
<evidence type="ECO:0000256" key="4">
    <source>
        <dbReference type="ARBA" id="ARBA00023004"/>
    </source>
</evidence>
<dbReference type="InterPro" id="IPR011008">
    <property type="entry name" value="Dimeric_a/b-barrel"/>
</dbReference>
<dbReference type="InterPro" id="IPR010644">
    <property type="entry name" value="ChdC/CLD"/>
</dbReference>
<dbReference type="SUPFAM" id="SSF54909">
    <property type="entry name" value="Dimeric alpha+beta barrel"/>
    <property type="match status" value="1"/>
</dbReference>
<dbReference type="RefSeq" id="WP_004807912.1">
    <property type="nucleotide sequence ID" value="NZ_CP116394.1"/>
</dbReference>
<dbReference type="PANTHER" id="PTHR36843:SF1">
    <property type="entry name" value="COPROHEME DECARBOXYLASE"/>
    <property type="match status" value="1"/>
</dbReference>
<dbReference type="Proteomes" id="UP001211044">
    <property type="component" value="Chromosome"/>
</dbReference>
<dbReference type="EC" id="1.3.98.5" evidence="10"/>
<feature type="region of interest" description="Disordered" evidence="11">
    <location>
        <begin position="1"/>
        <end position="22"/>
    </location>
</feature>
<evidence type="ECO:0000256" key="11">
    <source>
        <dbReference type="SAM" id="MobiDB-lite"/>
    </source>
</evidence>
<organism evidence="12 13">
    <name type="scientific">Winkia neuii subsp. anitrata</name>
    <dbReference type="NCBI Taxonomy" id="29318"/>
    <lineage>
        <taxon>Bacteria</taxon>
        <taxon>Bacillati</taxon>
        <taxon>Actinomycetota</taxon>
        <taxon>Actinomycetes</taxon>
        <taxon>Actinomycetales</taxon>
        <taxon>Actinomycetaceae</taxon>
        <taxon>Winkia</taxon>
    </lineage>
</organism>
<evidence type="ECO:0000256" key="9">
    <source>
        <dbReference type="ARBA" id="ARBA00049935"/>
    </source>
</evidence>
<evidence type="ECO:0000313" key="12">
    <source>
        <dbReference type="EMBL" id="WCE46023.1"/>
    </source>
</evidence>
<dbReference type="Gene3D" id="3.30.70.1030">
    <property type="entry name" value="Apc35880, domain 1"/>
    <property type="match status" value="2"/>
</dbReference>
<proteinExistence type="predicted"/>
<reference evidence="12" key="1">
    <citation type="submission" date="2023-01" db="EMBL/GenBank/DDBJ databases">
        <title>Comparative Genomic Analysis of the Clinically-Derived Winkia Strain NY0527 Provides Evidence into the Taxonomic Reassignment of Winkia neuii and Characterizes Their Virulence Traits.</title>
        <authorList>
            <person name="Cai X."/>
            <person name="Peng Y."/>
            <person name="Li M."/>
            <person name="Qiu Y."/>
            <person name="Wang Y."/>
            <person name="Xu L."/>
            <person name="Hou Q."/>
        </authorList>
    </citation>
    <scope>NUCLEOTIDE SEQUENCE</scope>
    <source>
        <strain evidence="12">NY0527</strain>
    </source>
</reference>
<evidence type="ECO:0000256" key="8">
    <source>
        <dbReference type="ARBA" id="ARBA00049896"/>
    </source>
</evidence>
<protein>
    <recommendedName>
        <fullName evidence="1">Coproheme decarboxylase</fullName>
        <ecNumber evidence="10">1.3.98.5</ecNumber>
    </recommendedName>
    <alternativeName>
        <fullName evidence="6">Coproheme III oxidative decarboxylase</fullName>
    </alternativeName>
    <alternativeName>
        <fullName evidence="7">Hydrogen peroxide-dependent heme synthase</fullName>
    </alternativeName>
</protein>
<dbReference type="KEGG" id="wne:PIG85_10325"/>
<sequence>MAHPDSIAHPNADKPAYEYDPRDAAHVDPDEVNARDNYSLQCVFRTGIAFPADEVEDLAKGMEEAVKATGVEIRGWYDVGGFRADADLMLWALSDSADKLQAAYHALVRSDLGQMLEPVWSAMSAHKPAEFNTRHLPACFGGVVPRKYVAVYPFVRSWDWYYLPKARRSAILKEHGMNARDYLDVKVSTLAAFALGDYEWTIALEHDDLSRIMGVLRVQRDAEARLFVREDTPFFTGPRVELVEWAARQPHFSEGGCACGEGGCGCGGHGHKQDVEIEGKSPEAK</sequence>
<keyword evidence="4" id="KW-0408">Iron</keyword>
<gene>
    <name evidence="12" type="ORF">PIG85_10325</name>
</gene>
<dbReference type="GO" id="GO:0046872">
    <property type="term" value="F:metal ion binding"/>
    <property type="evidence" value="ECO:0007669"/>
    <property type="project" value="UniProtKB-KW"/>
</dbReference>